<evidence type="ECO:0000256" key="7">
    <source>
        <dbReference type="ARBA" id="ARBA00033192"/>
    </source>
</evidence>
<dbReference type="OrthoDB" id="5980200at2"/>
<keyword evidence="11" id="KW-0966">Cell projection</keyword>
<dbReference type="PANTHER" id="PTHR30288:SF0">
    <property type="entry name" value="FLAGELLAR HOOK-ASSOCIATED PROTEIN 2"/>
    <property type="match status" value="1"/>
</dbReference>
<dbReference type="GO" id="GO:0071973">
    <property type="term" value="P:bacterial-type flagellum-dependent cell motility"/>
    <property type="evidence" value="ECO:0007669"/>
    <property type="project" value="TreeGrafter"/>
</dbReference>
<gene>
    <name evidence="11" type="ORF">SAMN05421831_11033</name>
</gene>
<dbReference type="GO" id="GO:0009421">
    <property type="term" value="C:bacterial-type flagellum filament cap"/>
    <property type="evidence" value="ECO:0007669"/>
    <property type="project" value="InterPro"/>
</dbReference>
<keyword evidence="11" id="KW-0969">Cilium</keyword>
<accession>A0A1H6TE97</accession>
<dbReference type="InterPro" id="IPR040026">
    <property type="entry name" value="FliD"/>
</dbReference>
<comment type="subunit">
    <text evidence="3">Homopentamer.</text>
</comment>
<evidence type="ECO:0000313" key="11">
    <source>
        <dbReference type="EMBL" id="SEI78321.1"/>
    </source>
</evidence>
<reference evidence="12" key="1">
    <citation type="submission" date="2016-10" db="EMBL/GenBank/DDBJ databases">
        <authorList>
            <person name="Varghese N."/>
            <person name="Submissions S."/>
        </authorList>
    </citation>
    <scope>NUCLEOTIDE SEQUENCE [LARGE SCALE GENOMIC DNA]</scope>
    <source>
        <strain evidence="12">DSM 7165</strain>
    </source>
</reference>
<sequence>MASIQSIGIGSNILTNDLIDQLVDAEKVPATNKLDREQELLEFRQEALGEVSSALSKIENSLSSLASASTFSRNTATSSNESVARGTASTLAGSGTYNLNVTQLAESHSIASKAGAFSSVDDVIGTGTIQIQFGNYTDADNDWNNGVDGFTQNTAKDPITINLDSSNNTLSGLRDAINDAGVGVTATIVNAGGTDGYRLLLTSEDTGESSAMRLTSSTTTGDLSVFDFNETTQEADTTIQAQSAAFKLNGMNVTSESNQVTEAIKGVTLTLEDVGNATLSVSRDTDQLSEKINGFVEAYNEFRDLVKNYTKYDTDTGQAGVLIGDFAVNTISRQVSGLISKVIPGREDSSVRSLADIGLGTDRHNDFKLTFDSAKFAQKMASSEADVVALFATQGTATDSGIQYIGASSATKEGTYDVNVTQTASQGYTKGADLSAFFPYTPTAADNGFKINVDGIVSNLLELDTSATYNSGDELAAALQDLINQDTKLGASGKQVTVEFGADNKLTITSSKEGSGSFVTFDEVEAAGGLFGFQADNSLLAGSSLGGAPTLTVDDTNNSFRINVNGTLSDELTLNKGTYTDMDSMATLLQATINGDSKLQSKNETVTVTWNTDHFEIQADKSGDGKFTQLFSIGDQGGNTSNTFHSTFGFEGVGGQDASALITDAATAKVSDMVYYGDSLTSLNTISAGTPLDLSGSASSTFRVSVNGTESNTIDISSLDAGHGAGIFHSATELAQTLNIAINSDANLSDPDADPATTYREGLQVSYNAEMRRLEFKASNVLASGEISFTALGADALANLGVSTERNATAITTGTQQEVTARGNFFNIESGNAKGLMFMLTNGNAGDRGSLTYTQGIASRITDVIGGALSRNTNSPGIFGSRLNQLDQELIDLNEERTELNERMDTMRDRLSRQFTTQDIIVSRLNSTFDFLKSQFEAMNAQKD</sequence>
<dbReference type="Pfam" id="PF02465">
    <property type="entry name" value="FliD_N"/>
    <property type="match status" value="1"/>
</dbReference>
<evidence type="ECO:0000256" key="5">
    <source>
        <dbReference type="ARBA" id="ARBA00023143"/>
    </source>
</evidence>
<dbReference type="STRING" id="64971.SAMN05421831_11033"/>
<dbReference type="InterPro" id="IPR010809">
    <property type="entry name" value="FliD_C"/>
</dbReference>
<evidence type="ECO:0000259" key="9">
    <source>
        <dbReference type="Pfam" id="PF02465"/>
    </source>
</evidence>
<evidence type="ECO:0000256" key="4">
    <source>
        <dbReference type="ARBA" id="ARBA00023054"/>
    </source>
</evidence>
<protein>
    <recommendedName>
        <fullName evidence="7">Filament cap protein</fullName>
    </recommendedName>
    <alternativeName>
        <fullName evidence="6">Flagellar cap protein</fullName>
    </alternativeName>
</protein>
<dbReference type="GO" id="GO:0009424">
    <property type="term" value="C:bacterial-type flagellum hook"/>
    <property type="evidence" value="ECO:0007669"/>
    <property type="project" value="InterPro"/>
</dbReference>
<evidence type="ECO:0000256" key="2">
    <source>
        <dbReference type="ARBA" id="ARBA00009764"/>
    </source>
</evidence>
<evidence type="ECO:0000256" key="3">
    <source>
        <dbReference type="ARBA" id="ARBA00011255"/>
    </source>
</evidence>
<dbReference type="InterPro" id="IPR003481">
    <property type="entry name" value="FliD_N"/>
</dbReference>
<dbReference type="PANTHER" id="PTHR30288">
    <property type="entry name" value="FLAGELLAR CAP/ASSEMBLY PROTEIN FLID"/>
    <property type="match status" value="1"/>
</dbReference>
<keyword evidence="5" id="KW-0975">Bacterial flagellum</keyword>
<dbReference type="Proteomes" id="UP000242999">
    <property type="component" value="Unassembled WGS sequence"/>
</dbReference>
<keyword evidence="4 8" id="KW-0175">Coiled coil</keyword>
<name>A0A1H6TE97_9GAMM</name>
<dbReference type="GO" id="GO:0007155">
    <property type="term" value="P:cell adhesion"/>
    <property type="evidence" value="ECO:0007669"/>
    <property type="project" value="InterPro"/>
</dbReference>
<comment type="subcellular location">
    <subcellularLocation>
        <location evidence="1">Bacterial flagellum</location>
    </subcellularLocation>
</comment>
<dbReference type="RefSeq" id="WP_093310997.1">
    <property type="nucleotide sequence ID" value="NZ_FNYH01000010.1"/>
</dbReference>
<dbReference type="Pfam" id="PF07195">
    <property type="entry name" value="FliD_C"/>
    <property type="match status" value="2"/>
</dbReference>
<feature type="domain" description="Flagellar hook-associated protein 2 C-terminal" evidence="10">
    <location>
        <begin position="838"/>
        <end position="927"/>
    </location>
</feature>
<dbReference type="AlphaFoldDB" id="A0A1H6TE97"/>
<dbReference type="EMBL" id="FNYH01000010">
    <property type="protein sequence ID" value="SEI78321.1"/>
    <property type="molecule type" value="Genomic_DNA"/>
</dbReference>
<feature type="coiled-coil region" evidence="8">
    <location>
        <begin position="883"/>
        <end position="910"/>
    </location>
</feature>
<evidence type="ECO:0000256" key="8">
    <source>
        <dbReference type="SAM" id="Coils"/>
    </source>
</evidence>
<feature type="domain" description="Flagellar hook-associated protein 2 C-terminal" evidence="10">
    <location>
        <begin position="241"/>
        <end position="402"/>
    </location>
</feature>
<comment type="similarity">
    <text evidence="2">Belongs to the FliD family.</text>
</comment>
<evidence type="ECO:0000259" key="10">
    <source>
        <dbReference type="Pfam" id="PF07195"/>
    </source>
</evidence>
<evidence type="ECO:0000313" key="12">
    <source>
        <dbReference type="Proteomes" id="UP000242999"/>
    </source>
</evidence>
<evidence type="ECO:0000256" key="1">
    <source>
        <dbReference type="ARBA" id="ARBA00004365"/>
    </source>
</evidence>
<proteinExistence type="inferred from homology"/>
<organism evidence="11 12">
    <name type="scientific">Allopseudospirillum japonicum</name>
    <dbReference type="NCBI Taxonomy" id="64971"/>
    <lineage>
        <taxon>Bacteria</taxon>
        <taxon>Pseudomonadati</taxon>
        <taxon>Pseudomonadota</taxon>
        <taxon>Gammaproteobacteria</taxon>
        <taxon>Oceanospirillales</taxon>
        <taxon>Oceanospirillaceae</taxon>
        <taxon>Allopseudospirillum</taxon>
    </lineage>
</organism>
<keyword evidence="11" id="KW-0282">Flagellum</keyword>
<evidence type="ECO:0000256" key="6">
    <source>
        <dbReference type="ARBA" id="ARBA00033074"/>
    </source>
</evidence>
<feature type="domain" description="Flagellar hook-associated protein 2 N-terminal" evidence="9">
    <location>
        <begin position="11"/>
        <end position="108"/>
    </location>
</feature>
<keyword evidence="12" id="KW-1185">Reference proteome</keyword>